<evidence type="ECO:0000256" key="2">
    <source>
        <dbReference type="SAM" id="MobiDB-lite"/>
    </source>
</evidence>
<evidence type="ECO:0000256" key="1">
    <source>
        <dbReference type="SAM" id="Coils"/>
    </source>
</evidence>
<feature type="compositionally biased region" description="Basic and acidic residues" evidence="2">
    <location>
        <begin position="263"/>
        <end position="287"/>
    </location>
</feature>
<organism evidence="3 4">
    <name type="scientific">Neonectria magnoliae</name>
    <dbReference type="NCBI Taxonomy" id="2732573"/>
    <lineage>
        <taxon>Eukaryota</taxon>
        <taxon>Fungi</taxon>
        <taxon>Dikarya</taxon>
        <taxon>Ascomycota</taxon>
        <taxon>Pezizomycotina</taxon>
        <taxon>Sordariomycetes</taxon>
        <taxon>Hypocreomycetidae</taxon>
        <taxon>Hypocreales</taxon>
        <taxon>Nectriaceae</taxon>
        <taxon>Neonectria</taxon>
    </lineage>
</organism>
<evidence type="ECO:0000313" key="4">
    <source>
        <dbReference type="Proteomes" id="UP001498421"/>
    </source>
</evidence>
<feature type="compositionally biased region" description="Low complexity" evidence="2">
    <location>
        <begin position="176"/>
        <end position="186"/>
    </location>
</feature>
<feature type="coiled-coil region" evidence="1">
    <location>
        <begin position="34"/>
        <end position="75"/>
    </location>
</feature>
<name>A0ABR1H7P6_9HYPO</name>
<sequence length="338" mass="39225">MSSSTYLTHEEYVDLQNRHDKFLNREFHDIRGSIDQIKAELKEFKDDVKEFKDDVKEFKDDVKEFKDDVKEFKDDVNHRFDDVNIRFDDFARRFDELKAESLRNTAYMRNTALRNPKYPIRPLIAILHNGIVEPDPARFPRHADEFYALRAPTTDHQRRMLAYLADFYDIPHTHYNSSSDSNGDSGSDNDDQDSIVIQNPEDTVDLLESVLGLREDNFKEFRQRALELASRPPPPPVKRSQLRPPQQLHHPRRPKLDPQASPNRHEADTTPHRAVMSDHSEWTDNARLEWGTRSTPSSQRPTVNQLHQKARDSSRNTRQPSEAGSTTNPNTSNGGEEG</sequence>
<keyword evidence="4" id="KW-1185">Reference proteome</keyword>
<proteinExistence type="predicted"/>
<feature type="region of interest" description="Disordered" evidence="2">
    <location>
        <begin position="227"/>
        <end position="338"/>
    </location>
</feature>
<feature type="compositionally biased region" description="Polar residues" evidence="2">
    <location>
        <begin position="316"/>
        <end position="338"/>
    </location>
</feature>
<comment type="caution">
    <text evidence="3">The sequence shown here is derived from an EMBL/GenBank/DDBJ whole genome shotgun (WGS) entry which is preliminary data.</text>
</comment>
<protein>
    <submittedName>
        <fullName evidence="3">Uncharacterized protein</fullName>
    </submittedName>
</protein>
<dbReference type="EMBL" id="JAZAVK010000197">
    <property type="protein sequence ID" value="KAK7416912.1"/>
    <property type="molecule type" value="Genomic_DNA"/>
</dbReference>
<reference evidence="3 4" key="1">
    <citation type="journal article" date="2025" name="Microbiol. Resour. Announc.">
        <title>Draft genome sequences for Neonectria magnoliae and Neonectria punicea, canker pathogens of Liriodendron tulipifera and Acer saccharum in West Virginia.</title>
        <authorList>
            <person name="Petronek H.M."/>
            <person name="Kasson M.T."/>
            <person name="Metheny A.M."/>
            <person name="Stauder C.M."/>
            <person name="Lovett B."/>
            <person name="Lynch S.C."/>
            <person name="Garnas J.R."/>
            <person name="Kasson L.R."/>
            <person name="Stajich J.E."/>
        </authorList>
    </citation>
    <scope>NUCLEOTIDE SEQUENCE [LARGE SCALE GENOMIC DNA]</scope>
    <source>
        <strain evidence="3 4">NRRL 64651</strain>
    </source>
</reference>
<feature type="region of interest" description="Disordered" evidence="2">
    <location>
        <begin position="175"/>
        <end position="200"/>
    </location>
</feature>
<dbReference type="Proteomes" id="UP001498421">
    <property type="component" value="Unassembled WGS sequence"/>
</dbReference>
<accession>A0ABR1H7P6</accession>
<gene>
    <name evidence="3" type="ORF">QQZ08_011830</name>
</gene>
<keyword evidence="1" id="KW-0175">Coiled coil</keyword>
<feature type="compositionally biased region" description="Polar residues" evidence="2">
    <location>
        <begin position="292"/>
        <end position="307"/>
    </location>
</feature>
<dbReference type="Gene3D" id="1.20.58.130">
    <property type="match status" value="1"/>
</dbReference>
<evidence type="ECO:0000313" key="3">
    <source>
        <dbReference type="EMBL" id="KAK7416912.1"/>
    </source>
</evidence>